<dbReference type="SUPFAM" id="SSF54791">
    <property type="entry name" value="Eukaryotic type KH-domain (KH-domain type I)"/>
    <property type="match status" value="1"/>
</dbReference>
<dbReference type="GO" id="GO:0000381">
    <property type="term" value="P:regulation of alternative mRNA splicing, via spliceosome"/>
    <property type="evidence" value="ECO:0007669"/>
    <property type="project" value="TreeGrafter"/>
</dbReference>
<organism evidence="1 2">
    <name type="scientific">Operophtera brumata</name>
    <name type="common">Winter moth</name>
    <name type="synonym">Phalaena brumata</name>
    <dbReference type="NCBI Taxonomy" id="104452"/>
    <lineage>
        <taxon>Eukaryota</taxon>
        <taxon>Metazoa</taxon>
        <taxon>Ecdysozoa</taxon>
        <taxon>Arthropoda</taxon>
        <taxon>Hexapoda</taxon>
        <taxon>Insecta</taxon>
        <taxon>Pterygota</taxon>
        <taxon>Neoptera</taxon>
        <taxon>Endopterygota</taxon>
        <taxon>Lepidoptera</taxon>
        <taxon>Glossata</taxon>
        <taxon>Ditrysia</taxon>
        <taxon>Geometroidea</taxon>
        <taxon>Geometridae</taxon>
        <taxon>Larentiinae</taxon>
        <taxon>Operophtera</taxon>
    </lineage>
</organism>
<feature type="non-terminal residue" evidence="1">
    <location>
        <position position="1"/>
    </location>
</feature>
<dbReference type="GO" id="GO:0005634">
    <property type="term" value="C:nucleus"/>
    <property type="evidence" value="ECO:0007669"/>
    <property type="project" value="TreeGrafter"/>
</dbReference>
<evidence type="ECO:0000313" key="1">
    <source>
        <dbReference type="EMBL" id="KOB72123.1"/>
    </source>
</evidence>
<name>A0A0L7L9E1_OPEBR</name>
<evidence type="ECO:0000313" key="2">
    <source>
        <dbReference type="Proteomes" id="UP000037510"/>
    </source>
</evidence>
<dbReference type="PANTHER" id="PTHR11208">
    <property type="entry name" value="RNA-BINDING PROTEIN RELATED"/>
    <property type="match status" value="1"/>
</dbReference>
<dbReference type="Proteomes" id="UP000037510">
    <property type="component" value="Unassembled WGS sequence"/>
</dbReference>
<dbReference type="Gene3D" id="3.30.1370.10">
    <property type="entry name" value="K Homology domain, type 1"/>
    <property type="match status" value="1"/>
</dbReference>
<dbReference type="AlphaFoldDB" id="A0A0L7L9E1"/>
<dbReference type="InterPro" id="IPR045071">
    <property type="entry name" value="BBP-like"/>
</dbReference>
<protein>
    <submittedName>
        <fullName evidence="1">Uncharacterized protein</fullName>
    </submittedName>
</protein>
<dbReference type="InterPro" id="IPR036612">
    <property type="entry name" value="KH_dom_type_1_sf"/>
</dbReference>
<keyword evidence="2" id="KW-1185">Reference proteome</keyword>
<accession>A0A0L7L9E1</accession>
<dbReference type="GO" id="GO:0003729">
    <property type="term" value="F:mRNA binding"/>
    <property type="evidence" value="ECO:0007669"/>
    <property type="project" value="TreeGrafter"/>
</dbReference>
<comment type="caution">
    <text evidence="1">The sequence shown here is derived from an EMBL/GenBank/DDBJ whole genome shotgun (WGS) entry which is preliminary data.</text>
</comment>
<dbReference type="STRING" id="104452.A0A0L7L9E1"/>
<proteinExistence type="predicted"/>
<dbReference type="EMBL" id="JTDY01002094">
    <property type="protein sequence ID" value="KOB72123.1"/>
    <property type="molecule type" value="Genomic_DNA"/>
</dbReference>
<reference evidence="1 2" key="1">
    <citation type="journal article" date="2015" name="Genome Biol. Evol.">
        <title>The genome of winter moth (Operophtera brumata) provides a genomic perspective on sexual dimorphism and phenology.</title>
        <authorList>
            <person name="Derks M.F."/>
            <person name="Smit S."/>
            <person name="Salis L."/>
            <person name="Schijlen E."/>
            <person name="Bossers A."/>
            <person name="Mateman C."/>
            <person name="Pijl A.S."/>
            <person name="de Ridder D."/>
            <person name="Groenen M.A."/>
            <person name="Visser M.E."/>
            <person name="Megens H.J."/>
        </authorList>
    </citation>
    <scope>NUCLEOTIDE SEQUENCE [LARGE SCALE GENOMIC DNA]</scope>
    <source>
        <strain evidence="1">WM2013NL</strain>
        <tissue evidence="1">Head and thorax</tissue>
    </source>
</reference>
<sequence>MLDITRDKPVKVCVRVVVPEEELRVSGDPKFAHLSDELHVEISAFATPAEAHARIAYALAELRRFLVPIRDFKFLLLF</sequence>
<dbReference type="PANTHER" id="PTHR11208:SF140">
    <property type="entry name" value="GH05812P-RELATED"/>
    <property type="match status" value="1"/>
</dbReference>
<gene>
    <name evidence="1" type="ORF">OBRU01_12748</name>
</gene>
<feature type="non-terminal residue" evidence="1">
    <location>
        <position position="78"/>
    </location>
</feature>